<organism evidence="2 3">
    <name type="scientific">Euplotes crassus</name>
    <dbReference type="NCBI Taxonomy" id="5936"/>
    <lineage>
        <taxon>Eukaryota</taxon>
        <taxon>Sar</taxon>
        <taxon>Alveolata</taxon>
        <taxon>Ciliophora</taxon>
        <taxon>Intramacronucleata</taxon>
        <taxon>Spirotrichea</taxon>
        <taxon>Hypotrichia</taxon>
        <taxon>Euplotida</taxon>
        <taxon>Euplotidae</taxon>
        <taxon>Moneuplotes</taxon>
    </lineage>
</organism>
<feature type="region of interest" description="Disordered" evidence="1">
    <location>
        <begin position="1"/>
        <end position="196"/>
    </location>
</feature>
<feature type="compositionally biased region" description="Basic and acidic residues" evidence="1">
    <location>
        <begin position="94"/>
        <end position="104"/>
    </location>
</feature>
<sequence length="489" mass="54477">MGCGNSRSTKTKDKEQGSTNPKESEKVKEDRKVSTSQSKSRKKENTCNDSKADETIMYNLAQAEEVKHNLVETHDNKTTHNNPTSNKIISQQVEKGDKKPKNEDINEDLGTEQVQMTPEKSSIPEMVKPVKKKEIPSVAPVLGQSNKTKDRILPFDDNMFPPSSKIKLPPLDPRKLPPIENKPKAPTNIGLPKNDPLEKIKPVLENIIKDNPVPVLKADPLENISRIKQPIGTDSSLGLSEGAMLEAQDYVSDMFSKTKQAEKSKNVPFKYQQSDGGDLNSLETKEITGIKSTSGNNPGSSFMTEKIKGFQMPSETESDGNNIGRRASQIDNEVSERMENTQEHFYKAEEEKEKYKINHHINATQGGGLDKSNPPGVLDHETTPKYIANERLSTVTISEGNIEVAKDYVTCLMSNVKLSETPQKESSKLPAGEHADQDCKSQNTKQPVNCSIESIETLHKYGDFKEKRDSDTIVRKEIAHSYVSNLLDF</sequence>
<protein>
    <submittedName>
        <fullName evidence="2">Uncharacterized protein</fullName>
    </submittedName>
</protein>
<dbReference type="AlphaFoldDB" id="A0AAD1U4B9"/>
<reference evidence="2" key="1">
    <citation type="submission" date="2023-07" db="EMBL/GenBank/DDBJ databases">
        <authorList>
            <consortium name="AG Swart"/>
            <person name="Singh M."/>
            <person name="Singh A."/>
            <person name="Seah K."/>
            <person name="Emmerich C."/>
        </authorList>
    </citation>
    <scope>NUCLEOTIDE SEQUENCE</scope>
    <source>
        <strain evidence="2">DP1</strain>
    </source>
</reference>
<accession>A0AAD1U4B9</accession>
<evidence type="ECO:0000313" key="3">
    <source>
        <dbReference type="Proteomes" id="UP001295684"/>
    </source>
</evidence>
<feature type="compositionally biased region" description="Basic and acidic residues" evidence="1">
    <location>
        <begin position="43"/>
        <end position="54"/>
    </location>
</feature>
<evidence type="ECO:0000256" key="1">
    <source>
        <dbReference type="SAM" id="MobiDB-lite"/>
    </source>
</evidence>
<name>A0AAD1U4B9_EUPCR</name>
<feature type="compositionally biased region" description="Basic and acidic residues" evidence="1">
    <location>
        <begin position="10"/>
        <end position="33"/>
    </location>
</feature>
<feature type="compositionally biased region" description="Polar residues" evidence="1">
    <location>
        <begin position="79"/>
        <end position="93"/>
    </location>
</feature>
<evidence type="ECO:0000313" key="2">
    <source>
        <dbReference type="EMBL" id="CAI2359048.1"/>
    </source>
</evidence>
<gene>
    <name evidence="2" type="ORF">ECRASSUSDP1_LOCUS333</name>
</gene>
<comment type="caution">
    <text evidence="2">The sequence shown here is derived from an EMBL/GenBank/DDBJ whole genome shotgun (WGS) entry which is preliminary data.</text>
</comment>
<proteinExistence type="predicted"/>
<feature type="region of interest" description="Disordered" evidence="1">
    <location>
        <begin position="419"/>
        <end position="447"/>
    </location>
</feature>
<feature type="compositionally biased region" description="Basic and acidic residues" evidence="1">
    <location>
        <begin position="172"/>
        <end position="183"/>
    </location>
</feature>
<dbReference type="Proteomes" id="UP001295684">
    <property type="component" value="Unassembled WGS sequence"/>
</dbReference>
<dbReference type="EMBL" id="CAMPGE010000307">
    <property type="protein sequence ID" value="CAI2359048.1"/>
    <property type="molecule type" value="Genomic_DNA"/>
</dbReference>
<keyword evidence="3" id="KW-1185">Reference proteome</keyword>
<feature type="compositionally biased region" description="Basic and acidic residues" evidence="1">
    <location>
        <begin position="64"/>
        <end position="78"/>
    </location>
</feature>
<feature type="compositionally biased region" description="Basic and acidic residues" evidence="1">
    <location>
        <begin position="422"/>
        <end position="439"/>
    </location>
</feature>